<dbReference type="GO" id="GO:0005886">
    <property type="term" value="C:plasma membrane"/>
    <property type="evidence" value="ECO:0007669"/>
    <property type="project" value="TreeGrafter"/>
</dbReference>
<dbReference type="GO" id="GO:0019432">
    <property type="term" value="P:triglyceride biosynthetic process"/>
    <property type="evidence" value="ECO:0007669"/>
    <property type="project" value="TreeGrafter"/>
</dbReference>
<dbReference type="EMBL" id="JAVRBK010000007">
    <property type="protein sequence ID" value="KAK5641313.1"/>
    <property type="molecule type" value="Genomic_DNA"/>
</dbReference>
<protein>
    <recommendedName>
        <fullName evidence="2">O-acyltransferase WSD1 C-terminal domain-containing protein</fullName>
    </recommendedName>
</protein>
<evidence type="ECO:0000313" key="4">
    <source>
        <dbReference type="Proteomes" id="UP001329430"/>
    </source>
</evidence>
<name>A0AAN7V982_9COLE</name>
<gene>
    <name evidence="3" type="ORF">RI129_009860</name>
</gene>
<dbReference type="GO" id="GO:0008374">
    <property type="term" value="F:O-acyltransferase activity"/>
    <property type="evidence" value="ECO:0007669"/>
    <property type="project" value="InterPro"/>
</dbReference>
<organism evidence="3 4">
    <name type="scientific">Pyrocoelia pectoralis</name>
    <dbReference type="NCBI Taxonomy" id="417401"/>
    <lineage>
        <taxon>Eukaryota</taxon>
        <taxon>Metazoa</taxon>
        <taxon>Ecdysozoa</taxon>
        <taxon>Arthropoda</taxon>
        <taxon>Hexapoda</taxon>
        <taxon>Insecta</taxon>
        <taxon>Pterygota</taxon>
        <taxon>Neoptera</taxon>
        <taxon>Endopterygota</taxon>
        <taxon>Coleoptera</taxon>
        <taxon>Polyphaga</taxon>
        <taxon>Elateriformia</taxon>
        <taxon>Elateroidea</taxon>
        <taxon>Lampyridae</taxon>
        <taxon>Lampyrinae</taxon>
        <taxon>Pyrocoelia</taxon>
    </lineage>
</organism>
<evidence type="ECO:0000256" key="1">
    <source>
        <dbReference type="SAM" id="Phobius"/>
    </source>
</evidence>
<dbReference type="AlphaFoldDB" id="A0AAN7V982"/>
<accession>A0AAN7V982</accession>
<dbReference type="Pfam" id="PF06974">
    <property type="entry name" value="WS_DGAT_C"/>
    <property type="match status" value="1"/>
</dbReference>
<keyword evidence="4" id="KW-1185">Reference proteome</keyword>
<feature type="transmembrane region" description="Helical" evidence="1">
    <location>
        <begin position="12"/>
        <end position="38"/>
    </location>
</feature>
<dbReference type="InterPro" id="IPR009721">
    <property type="entry name" value="O-acyltransferase_WSD1_C"/>
</dbReference>
<keyword evidence="1" id="KW-1133">Transmembrane helix</keyword>
<reference evidence="3 4" key="1">
    <citation type="journal article" date="2024" name="Insects">
        <title>An Improved Chromosome-Level Genome Assembly of the Firefly Pyrocoelia pectoralis.</title>
        <authorList>
            <person name="Fu X."/>
            <person name="Meyer-Rochow V.B."/>
            <person name="Ballantyne L."/>
            <person name="Zhu X."/>
        </authorList>
    </citation>
    <scope>NUCLEOTIDE SEQUENCE [LARGE SCALE GENOMIC DNA]</scope>
    <source>
        <strain evidence="3">XCY_ONT2</strain>
    </source>
</reference>
<sequence>MQDTNGNVINMFGTWCIFCFMLLCSPFLFISYLGLLIFNNVWLWCISVFNTECEFLRETTIRSLVDTPRNQGIFTILLNIQGPAQPESVRRHLQGVINQRDKRGQLTFPRLRQQLVKRFGKYAWTETDFDLDQNFLIASQNYRGRLISDINIQDYITDIVLKYLPIGISPWQMVIIPCTDVQHYILLRVHHAIINEGVNIADLLPIVQPMQYSIPTSDSKLPLLDVLKKPKYIPLLKERFLEDFTNLWNEFVSTCDPLEQTKVMKTNPGLFQYFGIMLITTVAICKEFKKGYNAVKHDTVSKIRYLNATFVKETNRRQVTFSNFLNALFETIHPINIIKDLLNWWYWSLLLLVKIPVLIYQELMTLYSRYKAEYCGYSNTITGFLYGYVPLFYNATKEICYYLGLLIQAPTIIFEQIVFEPETIQTIPPCGRKVVSWSEPVNVNFIRKIAKSTGVSETEILLATISTTIARYCAQAGIITPSEIPVTIRNVNSNYIFLNRSYVKPQNCVSGLIGVRLPVLSSEKDETFLENLGVVKHNFTKAMDSQAISYLLTILQTKYGILTNFLPATLIQVLLRYLSRKYTISITEITNNYNNTIVRTTWGKEVTNVIYWRPPQANMSISLCYNQYGENITLGVMCDAQLLPHHSILTRDFPDHIEDIAISAHLS</sequence>
<dbReference type="InterPro" id="IPR045034">
    <property type="entry name" value="O-acyltransferase_WSD1-like"/>
</dbReference>
<keyword evidence="1" id="KW-0472">Membrane</keyword>
<proteinExistence type="predicted"/>
<dbReference type="Proteomes" id="UP001329430">
    <property type="component" value="Chromosome 7"/>
</dbReference>
<dbReference type="PANTHER" id="PTHR31650:SF23">
    <property type="entry name" value="GH11223P"/>
    <property type="match status" value="1"/>
</dbReference>
<evidence type="ECO:0000313" key="3">
    <source>
        <dbReference type="EMBL" id="KAK5641313.1"/>
    </source>
</evidence>
<comment type="caution">
    <text evidence="3">The sequence shown here is derived from an EMBL/GenBank/DDBJ whole genome shotgun (WGS) entry which is preliminary data.</text>
</comment>
<feature type="domain" description="O-acyltransferase WSD1 C-terminal" evidence="2">
    <location>
        <begin position="556"/>
        <end position="660"/>
    </location>
</feature>
<dbReference type="PANTHER" id="PTHR31650">
    <property type="entry name" value="O-ACYLTRANSFERASE (WSD1-LIKE) FAMILY PROTEIN"/>
    <property type="match status" value="1"/>
</dbReference>
<evidence type="ECO:0000259" key="2">
    <source>
        <dbReference type="Pfam" id="PF06974"/>
    </source>
</evidence>
<keyword evidence="1" id="KW-0812">Transmembrane</keyword>